<sequence>MNPVLQTLRNIPVRRSPNAEQKTTLNLLNLSAAAKAAILGQTHHPTSVARIKEIEAPKAPPAEAPELKKEAPRFIKPLSDGQMVYVTEGDSVFLEAQVVPTDDNTMTVSLSDIFVRVLNVYPSYKVRQHFFRSGLSHLLFKLAPDFCSGISVIVAFLREQIYDIGIRMHFWYIAHLERPYPS</sequence>
<reference evidence="3" key="1">
    <citation type="submission" date="2016-06" db="UniProtKB">
        <authorList>
            <consortium name="WormBaseParasite"/>
        </authorList>
    </citation>
    <scope>IDENTIFICATION</scope>
</reference>
<dbReference type="WBParaSite" id="TCNE_0000398901-mRNA-1">
    <property type="protein sequence ID" value="TCNE_0000398901-mRNA-1"/>
    <property type="gene ID" value="TCNE_0000398901"/>
</dbReference>
<gene>
    <name evidence="1" type="ORF">TCNE_LOCUS3989</name>
</gene>
<dbReference type="Proteomes" id="UP000050794">
    <property type="component" value="Unassembled WGS sequence"/>
</dbReference>
<protein>
    <submittedName>
        <fullName evidence="3">Phospholipid scramblase</fullName>
    </submittedName>
</protein>
<evidence type="ECO:0000313" key="1">
    <source>
        <dbReference type="EMBL" id="VDM29706.1"/>
    </source>
</evidence>
<organism evidence="2 3">
    <name type="scientific">Toxocara canis</name>
    <name type="common">Canine roundworm</name>
    <dbReference type="NCBI Taxonomy" id="6265"/>
    <lineage>
        <taxon>Eukaryota</taxon>
        <taxon>Metazoa</taxon>
        <taxon>Ecdysozoa</taxon>
        <taxon>Nematoda</taxon>
        <taxon>Chromadorea</taxon>
        <taxon>Rhabditida</taxon>
        <taxon>Spirurina</taxon>
        <taxon>Ascaridomorpha</taxon>
        <taxon>Ascaridoidea</taxon>
        <taxon>Toxocaridae</taxon>
        <taxon>Toxocara</taxon>
    </lineage>
</organism>
<name>A0A183U669_TOXCA</name>
<evidence type="ECO:0000313" key="3">
    <source>
        <dbReference type="WBParaSite" id="TCNE_0000398901-mRNA-1"/>
    </source>
</evidence>
<keyword evidence="2" id="KW-1185">Reference proteome</keyword>
<accession>A0A183U669</accession>
<proteinExistence type="predicted"/>
<dbReference type="EMBL" id="UYWY01005897">
    <property type="protein sequence ID" value="VDM29706.1"/>
    <property type="molecule type" value="Genomic_DNA"/>
</dbReference>
<reference evidence="1 2" key="2">
    <citation type="submission" date="2018-11" db="EMBL/GenBank/DDBJ databases">
        <authorList>
            <consortium name="Pathogen Informatics"/>
        </authorList>
    </citation>
    <scope>NUCLEOTIDE SEQUENCE [LARGE SCALE GENOMIC DNA]</scope>
</reference>
<dbReference type="AlphaFoldDB" id="A0A183U669"/>
<evidence type="ECO:0000313" key="2">
    <source>
        <dbReference type="Proteomes" id="UP000050794"/>
    </source>
</evidence>